<dbReference type="PANTHER" id="PTHR43289:SF34">
    <property type="entry name" value="SERINE_THREONINE-PROTEIN KINASE YBDM-RELATED"/>
    <property type="match status" value="1"/>
</dbReference>
<dbReference type="GO" id="GO:0016301">
    <property type="term" value="F:kinase activity"/>
    <property type="evidence" value="ECO:0007669"/>
    <property type="project" value="UniProtKB-KW"/>
</dbReference>
<dbReference type="Gene3D" id="3.30.200.20">
    <property type="entry name" value="Phosphorylase Kinase, domain 1"/>
    <property type="match status" value="1"/>
</dbReference>
<evidence type="ECO:0000256" key="3">
    <source>
        <dbReference type="ARBA" id="ARBA00022741"/>
    </source>
</evidence>
<evidence type="ECO:0000256" key="4">
    <source>
        <dbReference type="ARBA" id="ARBA00022777"/>
    </source>
</evidence>
<feature type="compositionally biased region" description="Low complexity" evidence="6">
    <location>
        <begin position="493"/>
        <end position="516"/>
    </location>
</feature>
<evidence type="ECO:0000259" key="7">
    <source>
        <dbReference type="PROSITE" id="PS50011"/>
    </source>
</evidence>
<dbReference type="InterPro" id="IPR014729">
    <property type="entry name" value="Rossmann-like_a/b/a_fold"/>
</dbReference>
<dbReference type="CDD" id="cd14014">
    <property type="entry name" value="STKc_PknB_like"/>
    <property type="match status" value="1"/>
</dbReference>
<dbReference type="InterPro" id="IPR000719">
    <property type="entry name" value="Prot_kinase_dom"/>
</dbReference>
<keyword evidence="3" id="KW-0547">Nucleotide-binding</keyword>
<dbReference type="Gene3D" id="1.10.510.10">
    <property type="entry name" value="Transferase(Phosphotransferase) domain 1"/>
    <property type="match status" value="1"/>
</dbReference>
<keyword evidence="5" id="KW-0067">ATP-binding</keyword>
<accession>A0ABP3V560</accession>
<organism evidence="8 9">
    <name type="scientific">Ideonella azotifigens</name>
    <dbReference type="NCBI Taxonomy" id="513160"/>
    <lineage>
        <taxon>Bacteria</taxon>
        <taxon>Pseudomonadati</taxon>
        <taxon>Pseudomonadota</taxon>
        <taxon>Betaproteobacteria</taxon>
        <taxon>Burkholderiales</taxon>
        <taxon>Sphaerotilaceae</taxon>
        <taxon>Ideonella</taxon>
    </lineage>
</organism>
<protein>
    <submittedName>
        <fullName evidence="8">Bifunctional serine/threonine-protein kinase/universal stress protein</fullName>
    </submittedName>
</protein>
<dbReference type="Proteomes" id="UP001500279">
    <property type="component" value="Unassembled WGS sequence"/>
</dbReference>
<gene>
    <name evidence="8" type="ORF">GCM10009107_18060</name>
</gene>
<proteinExistence type="inferred from homology"/>
<name>A0ABP3V560_9BURK</name>
<feature type="compositionally biased region" description="Pro residues" evidence="6">
    <location>
        <begin position="517"/>
        <end position="526"/>
    </location>
</feature>
<dbReference type="EMBL" id="BAAAEW010000008">
    <property type="protein sequence ID" value="GAA0748491.1"/>
    <property type="molecule type" value="Genomic_DNA"/>
</dbReference>
<dbReference type="PANTHER" id="PTHR43289">
    <property type="entry name" value="MITOGEN-ACTIVATED PROTEIN KINASE KINASE KINASE 20-RELATED"/>
    <property type="match status" value="1"/>
</dbReference>
<dbReference type="SUPFAM" id="SSF56112">
    <property type="entry name" value="Protein kinase-like (PK-like)"/>
    <property type="match status" value="1"/>
</dbReference>
<feature type="region of interest" description="Disordered" evidence="6">
    <location>
        <begin position="493"/>
        <end position="526"/>
    </location>
</feature>
<dbReference type="InterPro" id="IPR011009">
    <property type="entry name" value="Kinase-like_dom_sf"/>
</dbReference>
<dbReference type="InterPro" id="IPR006016">
    <property type="entry name" value="UspA"/>
</dbReference>
<evidence type="ECO:0000313" key="9">
    <source>
        <dbReference type="Proteomes" id="UP001500279"/>
    </source>
</evidence>
<dbReference type="PROSITE" id="PS50011">
    <property type="entry name" value="PROTEIN_KINASE_DOM"/>
    <property type="match status" value="1"/>
</dbReference>
<dbReference type="SUPFAM" id="SSF52402">
    <property type="entry name" value="Adenine nucleotide alpha hydrolases-like"/>
    <property type="match status" value="1"/>
</dbReference>
<reference evidence="9" key="1">
    <citation type="journal article" date="2019" name="Int. J. Syst. Evol. Microbiol.">
        <title>The Global Catalogue of Microorganisms (GCM) 10K type strain sequencing project: providing services to taxonomists for standard genome sequencing and annotation.</title>
        <authorList>
            <consortium name="The Broad Institute Genomics Platform"/>
            <consortium name="The Broad Institute Genome Sequencing Center for Infectious Disease"/>
            <person name="Wu L."/>
            <person name="Ma J."/>
        </authorList>
    </citation>
    <scope>NUCLEOTIDE SEQUENCE [LARGE SCALE GENOMIC DNA]</scope>
    <source>
        <strain evidence="9">JCM 15503</strain>
    </source>
</reference>
<dbReference type="Gene3D" id="3.40.50.620">
    <property type="entry name" value="HUPs"/>
    <property type="match status" value="1"/>
</dbReference>
<keyword evidence="2" id="KW-0808">Transferase</keyword>
<dbReference type="InterPro" id="IPR006015">
    <property type="entry name" value="Universal_stress_UspA"/>
</dbReference>
<dbReference type="Pfam" id="PF00582">
    <property type="entry name" value="Usp"/>
    <property type="match status" value="1"/>
</dbReference>
<evidence type="ECO:0000256" key="2">
    <source>
        <dbReference type="ARBA" id="ARBA00022679"/>
    </source>
</evidence>
<evidence type="ECO:0000256" key="1">
    <source>
        <dbReference type="ARBA" id="ARBA00008791"/>
    </source>
</evidence>
<dbReference type="RefSeq" id="WP_231011338.1">
    <property type="nucleotide sequence ID" value="NZ_BAAAEW010000008.1"/>
</dbReference>
<keyword evidence="9" id="KW-1185">Reference proteome</keyword>
<sequence length="526" mass="57752">MESTASFKGPSRYRGADAHGSALRIGQVIDGFRLEERLHQGGMASLWRVTRVGADALPVADSTMPLIMKVPRIKGGEDPAAIVGFEVERMIMPTLSGPHVPKFVAKGDFTRQPHIVMEHIPGATLRPRLDSAPLAILEVVNLGERVASALHELHRQHVVHLDIKPSNILFREDGTAVLIDFGLSRHDQLPDLLDEEFTLPMGTGPYMSPEQVQFVRNDPRSDIFALGVMLYHFTTGERPFGAPNTVRGLRKRLYFDPVPPRAIRADCPPWLQEVILKCLEVNPDHRYQTAALLALDLQNPGQVPLGPRSERMQRSSTYTRFKRWFFALGSEPDSRGVSASEMVHKSPIIVAAVDVENASSHLLDELRETVRRIVQTEPGARLACVSVMRTARMGMDELVDKAGQSVHVKQLINLKHWARPISKALDLEEGRLTYHVLEAPDEANAIIEFARRNQVDHVVLGARGQSALRRYLGSVSSQVVAECECTVTVVRANAPAPSSSPEDAPAAPASSSAATTTPPPEPAPAP</sequence>
<evidence type="ECO:0000256" key="6">
    <source>
        <dbReference type="SAM" id="MobiDB-lite"/>
    </source>
</evidence>
<dbReference type="PRINTS" id="PR01438">
    <property type="entry name" value="UNVRSLSTRESS"/>
</dbReference>
<comment type="similarity">
    <text evidence="1">Belongs to the universal stress protein A family.</text>
</comment>
<dbReference type="InterPro" id="IPR008271">
    <property type="entry name" value="Ser/Thr_kinase_AS"/>
</dbReference>
<evidence type="ECO:0000313" key="8">
    <source>
        <dbReference type="EMBL" id="GAA0748491.1"/>
    </source>
</evidence>
<dbReference type="Pfam" id="PF00069">
    <property type="entry name" value="Pkinase"/>
    <property type="match status" value="1"/>
</dbReference>
<dbReference type="CDD" id="cd00293">
    <property type="entry name" value="USP-like"/>
    <property type="match status" value="1"/>
</dbReference>
<keyword evidence="4 8" id="KW-0418">Kinase</keyword>
<evidence type="ECO:0000256" key="5">
    <source>
        <dbReference type="ARBA" id="ARBA00022840"/>
    </source>
</evidence>
<dbReference type="SMART" id="SM00220">
    <property type="entry name" value="S_TKc"/>
    <property type="match status" value="1"/>
</dbReference>
<comment type="caution">
    <text evidence="8">The sequence shown here is derived from an EMBL/GenBank/DDBJ whole genome shotgun (WGS) entry which is preliminary data.</text>
</comment>
<dbReference type="PROSITE" id="PS00108">
    <property type="entry name" value="PROTEIN_KINASE_ST"/>
    <property type="match status" value="1"/>
</dbReference>
<feature type="domain" description="Protein kinase" evidence="7">
    <location>
        <begin position="32"/>
        <end position="302"/>
    </location>
</feature>